<dbReference type="InterPro" id="IPR006026">
    <property type="entry name" value="Peptidase_Metallo"/>
</dbReference>
<evidence type="ECO:0000259" key="3">
    <source>
        <dbReference type="PROSITE" id="PS50915"/>
    </source>
</evidence>
<dbReference type="RefSeq" id="WP_063779463.1">
    <property type="nucleotide sequence ID" value="NZ_JBFQGM010000025.1"/>
</dbReference>
<organism evidence="4 5">
    <name type="scientific">Scytonema tolypothrichoides VB-61278_2</name>
    <dbReference type="NCBI Taxonomy" id="3232314"/>
    <lineage>
        <taxon>Bacteria</taxon>
        <taxon>Bacillati</taxon>
        <taxon>Cyanobacteriota</taxon>
        <taxon>Cyanophyceae</taxon>
        <taxon>Nostocales</taxon>
        <taxon>Scytonemataceae</taxon>
        <taxon>Scytonema</taxon>
    </lineage>
</organism>
<reference evidence="4 5" key="1">
    <citation type="submission" date="2024-07" db="EMBL/GenBank/DDBJ databases">
        <authorList>
            <person name="Tripathy S."/>
        </authorList>
    </citation>
    <scope>NUCLEOTIDE SEQUENCE [LARGE SCALE GENOMIC DNA]</scope>
    <source>
        <strain evidence="4 5">VB-61278_2</strain>
    </source>
</reference>
<dbReference type="PROSITE" id="PS50915">
    <property type="entry name" value="CRYSTALLIN_BETA_GAMMA"/>
    <property type="match status" value="1"/>
</dbReference>
<dbReference type="Proteomes" id="UP001628874">
    <property type="component" value="Unassembled WGS sequence"/>
</dbReference>
<dbReference type="EMBL" id="JBFQGM010000025">
    <property type="protein sequence ID" value="MFL9466529.1"/>
    <property type="molecule type" value="Genomic_DNA"/>
</dbReference>
<dbReference type="SUPFAM" id="SSF49695">
    <property type="entry name" value="gamma-Crystallin-like"/>
    <property type="match status" value="1"/>
</dbReference>
<dbReference type="InterPro" id="IPR001064">
    <property type="entry name" value="Beta/gamma_crystallin"/>
</dbReference>
<evidence type="ECO:0000256" key="1">
    <source>
        <dbReference type="ARBA" id="ARBA00009646"/>
    </source>
</evidence>
<dbReference type="SMART" id="SM00247">
    <property type="entry name" value="XTALbg"/>
    <property type="match status" value="1"/>
</dbReference>
<comment type="similarity">
    <text evidence="1">Belongs to the beta/gamma-crystallin family.</text>
</comment>
<dbReference type="InterPro" id="IPR001506">
    <property type="entry name" value="Peptidase_M12A"/>
</dbReference>
<dbReference type="InterPro" id="IPR011024">
    <property type="entry name" value="G_crystallin-like"/>
</dbReference>
<dbReference type="InterPro" id="IPR024079">
    <property type="entry name" value="MetalloPept_cat_dom_sf"/>
</dbReference>
<evidence type="ECO:0000313" key="5">
    <source>
        <dbReference type="Proteomes" id="UP001628874"/>
    </source>
</evidence>
<accession>A0ABW8WZK2</accession>
<gene>
    <name evidence="4" type="ORF">AB0759_38730</name>
</gene>
<evidence type="ECO:0000256" key="2">
    <source>
        <dbReference type="ARBA" id="ARBA00022737"/>
    </source>
</evidence>
<dbReference type="Gene3D" id="2.60.20.10">
    <property type="entry name" value="Crystallins"/>
    <property type="match status" value="1"/>
</dbReference>
<dbReference type="CDD" id="cd04327">
    <property type="entry name" value="ZnMc_MMP_like_3"/>
    <property type="match status" value="1"/>
</dbReference>
<dbReference type="SMART" id="SM00235">
    <property type="entry name" value="ZnMc"/>
    <property type="match status" value="1"/>
</dbReference>
<dbReference type="Pfam" id="PF00030">
    <property type="entry name" value="Crystall"/>
    <property type="match status" value="1"/>
</dbReference>
<dbReference type="Gene3D" id="3.40.390.10">
    <property type="entry name" value="Collagenase (Catalytic Domain)"/>
    <property type="match status" value="1"/>
</dbReference>
<comment type="caution">
    <text evidence="4">The sequence shown here is derived from an EMBL/GenBank/DDBJ whole genome shotgun (WGS) entry which is preliminary data.</text>
</comment>
<name>A0ABW8WZK2_9CYAN</name>
<dbReference type="Pfam" id="PF01400">
    <property type="entry name" value="Astacin"/>
    <property type="match status" value="1"/>
</dbReference>
<keyword evidence="2" id="KW-0677">Repeat</keyword>
<keyword evidence="5" id="KW-1185">Reference proteome</keyword>
<protein>
    <submittedName>
        <fullName evidence="4">Beta/gamma crystallin-related protein</fullName>
    </submittedName>
</protein>
<sequence>MNALINENTFEDIKICVEIPPDMSEEAQKLAFEENPLNAEAIDNSSDRMALITGKKWQPGRTLRVRFLDGDPVVQTKIAAIAQQWTQYANIKLAFGNDPDAEIRISLQPGGSWSYLGTDALTIAKNQPTMNYGWLKPDSSDQEYMRVVLHEFGHALGCIHEHQHPQAGIPWNRDAVYRYYKETNNWDKEQVDNNIFRRLGTDITQFSQYDRESIMHYPIPKELTIGGFEVSWNTQLSATDKNFMRQMYPGGTVGSNRVVIYSDRDFQGSSQELEPGRYDVNQLAIGNDHLSSLKVPSGLQVILYEHAGFQGRAKVFASDTPYVGDDFNDFASSLEIQAA</sequence>
<feature type="domain" description="Beta/gamma crystallin 'Greek key'" evidence="3">
    <location>
        <begin position="256"/>
        <end position="297"/>
    </location>
</feature>
<dbReference type="SUPFAM" id="SSF55486">
    <property type="entry name" value="Metalloproteases ('zincins'), catalytic domain"/>
    <property type="match status" value="1"/>
</dbReference>
<evidence type="ECO:0000313" key="4">
    <source>
        <dbReference type="EMBL" id="MFL9466529.1"/>
    </source>
</evidence>
<proteinExistence type="inferred from homology"/>